<dbReference type="InterPro" id="IPR011989">
    <property type="entry name" value="ARM-like"/>
</dbReference>
<evidence type="ECO:0000313" key="13">
    <source>
        <dbReference type="EMBL" id="SLM37501.1"/>
    </source>
</evidence>
<evidence type="ECO:0000256" key="4">
    <source>
        <dbReference type="ARBA" id="ARBA00022553"/>
    </source>
</evidence>
<dbReference type="Gene3D" id="3.40.50.2300">
    <property type="match status" value="1"/>
</dbReference>
<dbReference type="SMART" id="SM00448">
    <property type="entry name" value="REC"/>
    <property type="match status" value="1"/>
</dbReference>
<feature type="compositionally biased region" description="Polar residues" evidence="8">
    <location>
        <begin position="770"/>
        <end position="781"/>
    </location>
</feature>
<dbReference type="SUPFAM" id="SSF48371">
    <property type="entry name" value="ARM repeat"/>
    <property type="match status" value="1"/>
</dbReference>
<feature type="domain" description="PAS" evidence="11">
    <location>
        <begin position="1600"/>
        <end position="1655"/>
    </location>
</feature>
<dbReference type="InterPro" id="IPR035965">
    <property type="entry name" value="PAS-like_dom_sf"/>
</dbReference>
<dbReference type="FunFam" id="3.30.565.10:FF:000010">
    <property type="entry name" value="Sensor histidine kinase RcsC"/>
    <property type="match status" value="1"/>
</dbReference>
<accession>A0A1W5D381</accession>
<dbReference type="PROSITE" id="PS50113">
    <property type="entry name" value="PAC"/>
    <property type="match status" value="1"/>
</dbReference>
<evidence type="ECO:0000259" key="9">
    <source>
        <dbReference type="PROSITE" id="PS50109"/>
    </source>
</evidence>
<dbReference type="InterPro" id="IPR003594">
    <property type="entry name" value="HATPase_dom"/>
</dbReference>
<dbReference type="CDD" id="cd00130">
    <property type="entry name" value="PAS"/>
    <property type="match status" value="1"/>
</dbReference>
<evidence type="ECO:0000259" key="11">
    <source>
        <dbReference type="PROSITE" id="PS50112"/>
    </source>
</evidence>
<comment type="similarity">
    <text evidence="2">Belongs to the Mo25 family.</text>
</comment>
<feature type="compositionally biased region" description="Low complexity" evidence="8">
    <location>
        <begin position="977"/>
        <end position="986"/>
    </location>
</feature>
<dbReference type="GO" id="GO:0000155">
    <property type="term" value="F:phosphorelay sensor kinase activity"/>
    <property type="evidence" value="ECO:0007669"/>
    <property type="project" value="InterPro"/>
</dbReference>
<evidence type="ECO:0000256" key="6">
    <source>
        <dbReference type="ARBA" id="ARBA00022777"/>
    </source>
</evidence>
<dbReference type="SMART" id="SM00091">
    <property type="entry name" value="PAS"/>
    <property type="match status" value="2"/>
</dbReference>
<reference evidence="14" key="1">
    <citation type="submission" date="2017-03" db="EMBL/GenBank/DDBJ databases">
        <authorList>
            <person name="Sharma R."/>
            <person name="Thines M."/>
        </authorList>
    </citation>
    <scope>NUCLEOTIDE SEQUENCE [LARGE SCALE GENOMIC DNA]</scope>
</reference>
<feature type="modified residue" description="4-aspartylphosphate" evidence="7">
    <location>
        <position position="2436"/>
    </location>
</feature>
<dbReference type="PROSITE" id="PS50110">
    <property type="entry name" value="RESPONSE_REGULATORY"/>
    <property type="match status" value="1"/>
</dbReference>
<feature type="compositionally biased region" description="Polar residues" evidence="8">
    <location>
        <begin position="1691"/>
        <end position="1704"/>
    </location>
</feature>
<dbReference type="InterPro" id="IPR013655">
    <property type="entry name" value="PAS_fold_3"/>
</dbReference>
<keyword evidence="14" id="KW-1185">Reference proteome</keyword>
<dbReference type="InterPro" id="IPR003661">
    <property type="entry name" value="HisK_dim/P_dom"/>
</dbReference>
<feature type="region of interest" description="Disordered" evidence="8">
    <location>
        <begin position="1342"/>
        <end position="1420"/>
    </location>
</feature>
<evidence type="ECO:0000256" key="8">
    <source>
        <dbReference type="SAM" id="MobiDB-lite"/>
    </source>
</evidence>
<feature type="region of interest" description="Disordered" evidence="8">
    <location>
        <begin position="1211"/>
        <end position="1243"/>
    </location>
</feature>
<dbReference type="InterPro" id="IPR004358">
    <property type="entry name" value="Sig_transdc_His_kin-like_C"/>
</dbReference>
<dbReference type="Proteomes" id="UP000192927">
    <property type="component" value="Unassembled WGS sequence"/>
</dbReference>
<dbReference type="InterPro" id="IPR000014">
    <property type="entry name" value="PAS"/>
</dbReference>
<dbReference type="SUPFAM" id="SSF52172">
    <property type="entry name" value="CheY-like"/>
    <property type="match status" value="1"/>
</dbReference>
<dbReference type="FunFam" id="1.25.10.10:FF:000257">
    <property type="entry name" value="Conidiophore development protein hymA"/>
    <property type="match status" value="1"/>
</dbReference>
<proteinExistence type="inferred from homology"/>
<feature type="domain" description="Response regulatory" evidence="10">
    <location>
        <begin position="2383"/>
        <end position="2506"/>
    </location>
</feature>
<dbReference type="GO" id="GO:0009927">
    <property type="term" value="F:histidine phosphotransfer kinase activity"/>
    <property type="evidence" value="ECO:0007669"/>
    <property type="project" value="TreeGrafter"/>
</dbReference>
<feature type="compositionally biased region" description="Basic and acidic residues" evidence="8">
    <location>
        <begin position="1378"/>
        <end position="1388"/>
    </location>
</feature>
<feature type="compositionally biased region" description="Low complexity" evidence="8">
    <location>
        <begin position="401"/>
        <end position="423"/>
    </location>
</feature>
<dbReference type="GO" id="GO:0005886">
    <property type="term" value="C:plasma membrane"/>
    <property type="evidence" value="ECO:0007669"/>
    <property type="project" value="TreeGrafter"/>
</dbReference>
<dbReference type="Pfam" id="PF00512">
    <property type="entry name" value="HisKA"/>
    <property type="match status" value="1"/>
</dbReference>
<dbReference type="Gene3D" id="3.30.565.10">
    <property type="entry name" value="Histidine kinase-like ATPase, C-terminal domain"/>
    <property type="match status" value="1"/>
</dbReference>
<evidence type="ECO:0000256" key="2">
    <source>
        <dbReference type="ARBA" id="ARBA00011012"/>
    </source>
</evidence>
<dbReference type="InterPro" id="IPR000700">
    <property type="entry name" value="PAS-assoc_C"/>
</dbReference>
<evidence type="ECO:0000256" key="1">
    <source>
        <dbReference type="ARBA" id="ARBA00000085"/>
    </source>
</evidence>
<comment type="catalytic activity">
    <reaction evidence="1">
        <text>ATP + protein L-histidine = ADP + protein N-phospho-L-histidine.</text>
        <dbReference type="EC" id="2.7.13.3"/>
    </reaction>
</comment>
<dbReference type="InterPro" id="IPR036097">
    <property type="entry name" value="HisK_dim/P_sf"/>
</dbReference>
<dbReference type="PROSITE" id="PS50109">
    <property type="entry name" value="HIS_KIN"/>
    <property type="match status" value="1"/>
</dbReference>
<dbReference type="SUPFAM" id="SSF55785">
    <property type="entry name" value="PYP-like sensor domain (PAS domain)"/>
    <property type="match status" value="2"/>
</dbReference>
<dbReference type="Gene3D" id="3.30.450.20">
    <property type="entry name" value="PAS domain"/>
    <property type="match status" value="2"/>
</dbReference>
<feature type="compositionally biased region" description="Low complexity" evidence="8">
    <location>
        <begin position="1224"/>
        <end position="1239"/>
    </location>
</feature>
<dbReference type="SMART" id="SM00388">
    <property type="entry name" value="HisKA"/>
    <property type="match status" value="1"/>
</dbReference>
<evidence type="ECO:0000313" key="14">
    <source>
        <dbReference type="Proteomes" id="UP000192927"/>
    </source>
</evidence>
<protein>
    <recommendedName>
        <fullName evidence="3">histidine kinase</fullName>
        <ecNumber evidence="3">2.7.13.3</ecNumber>
    </recommendedName>
</protein>
<dbReference type="InterPro" id="IPR016024">
    <property type="entry name" value="ARM-type_fold"/>
</dbReference>
<feature type="region of interest" description="Disordered" evidence="8">
    <location>
        <begin position="1082"/>
        <end position="1108"/>
    </location>
</feature>
<feature type="compositionally biased region" description="Polar residues" evidence="8">
    <location>
        <begin position="729"/>
        <end position="744"/>
    </location>
</feature>
<dbReference type="Gene3D" id="1.25.10.10">
    <property type="entry name" value="Leucine-rich Repeat Variant"/>
    <property type="match status" value="1"/>
</dbReference>
<evidence type="ECO:0000256" key="7">
    <source>
        <dbReference type="PROSITE-ProRule" id="PRU00169"/>
    </source>
</evidence>
<evidence type="ECO:0000259" key="10">
    <source>
        <dbReference type="PROSITE" id="PS50110"/>
    </source>
</evidence>
<feature type="region of interest" description="Disordered" evidence="8">
    <location>
        <begin position="726"/>
        <end position="784"/>
    </location>
</feature>
<dbReference type="SUPFAM" id="SSF47384">
    <property type="entry name" value="Homodimeric domain of signal transducing histidine kinase"/>
    <property type="match status" value="1"/>
</dbReference>
<feature type="region of interest" description="Disordered" evidence="8">
    <location>
        <begin position="1691"/>
        <end position="1723"/>
    </location>
</feature>
<dbReference type="InterPro" id="IPR005467">
    <property type="entry name" value="His_kinase_dom"/>
</dbReference>
<dbReference type="Pfam" id="PF08447">
    <property type="entry name" value="PAS_3"/>
    <property type="match status" value="1"/>
</dbReference>
<dbReference type="GO" id="GO:0005737">
    <property type="term" value="C:cytoplasm"/>
    <property type="evidence" value="ECO:0007669"/>
    <property type="project" value="UniProtKB-ARBA"/>
</dbReference>
<dbReference type="CDD" id="cd00082">
    <property type="entry name" value="HisKA"/>
    <property type="match status" value="1"/>
</dbReference>
<dbReference type="InterPro" id="IPR036890">
    <property type="entry name" value="HATPase_C_sf"/>
</dbReference>
<evidence type="ECO:0000256" key="3">
    <source>
        <dbReference type="ARBA" id="ARBA00012438"/>
    </source>
</evidence>
<dbReference type="SMART" id="SM00387">
    <property type="entry name" value="HATPase_c"/>
    <property type="match status" value="1"/>
</dbReference>
<keyword evidence="6" id="KW-0418">Kinase</keyword>
<dbReference type="PRINTS" id="PR00344">
    <property type="entry name" value="BCTRLSENSOR"/>
</dbReference>
<evidence type="ECO:0000259" key="12">
    <source>
        <dbReference type="PROSITE" id="PS50113"/>
    </source>
</evidence>
<feature type="domain" description="PAC" evidence="12">
    <location>
        <begin position="1541"/>
        <end position="1593"/>
    </location>
</feature>
<feature type="region of interest" description="Disordered" evidence="8">
    <location>
        <begin position="2107"/>
        <end position="2130"/>
    </location>
</feature>
<feature type="compositionally biased region" description="Polar residues" evidence="8">
    <location>
        <begin position="437"/>
        <end position="452"/>
    </location>
</feature>
<dbReference type="PANTHER" id="PTHR43047">
    <property type="entry name" value="TWO-COMPONENT HISTIDINE PROTEIN KINASE"/>
    <property type="match status" value="1"/>
</dbReference>
<feature type="compositionally biased region" description="Basic and acidic residues" evidence="8">
    <location>
        <begin position="453"/>
        <end position="466"/>
    </location>
</feature>
<feature type="compositionally biased region" description="Low complexity" evidence="8">
    <location>
        <begin position="2115"/>
        <end position="2130"/>
    </location>
</feature>
<dbReference type="Gene3D" id="1.10.287.130">
    <property type="match status" value="1"/>
</dbReference>
<sequence>MAFLFRRPKTDLCRSAGELLPRLWDSSTPQKVRAIDAEEELAKVLAQMKLVLQGTQETESSPDQVSQLVNSIIQEDLLYALARSIHLLPFESRKDTQAIVSHVLRFKPPHSTAPDPPALAYIIDTRPEVIVELCRGYEHRESAMPCGLILREALKHDAIAEIILYDQSVKGEKVVRINEIDLGEKQTGNGVFWDFFSWIDRGAFEVSTDAFTTFRDILTKHKQLVSQYLSINFDLFFSRYNSILVQSSSYVTKRQSIKLLGEILLDRANYNVMTEYVDRGEHLKLCMNLLRDDRKMVQYEGFHVFKVFVANPNKSVAVQRILLNNRERLLNFLPRFLEDRTEDDQFTDEKSFLIRQIETMPAVPVETTFWTDFDRRPTFEGVVEAAGDAAGDAMRTPPLHSPSRTPTTSANTTTSAASTADTSSQRKTPAIPKGSSDFPTSRPQRPTLSLSQESDRGHTSENHGFRDLQSFKLSTTEMEELKAEDRNLLKVDRMRRHMNAQVAAAQRRDGFVGETIAKSSDSPRLSSMERFSTIPEEAPLPQDATMVSPLLTGSQTVSTGSTNTVRGSAMPQSPGVNQASTPSYPFPTISLGTATSNYTAMTSAFHKPFTALSPTIIPPAKAPRVQPSRDRLASGQVTPFSMAAFRRPNSVDRHGIAQSSGPDLYELSLILQSEPGLDAWWASVGRIMRDHFGAERASLAVPSDSTDLENVPWAQLATYNGLDEDHFSRATNRPQSTQSSLNDLSSQEDSRSESSSGIKETNAEKGGVNWTDTPATQSRPTLESRHSFAGFARKVDPSVAELKLQQSMASGPTRPGTIRTASSVALHAGRPVEREKLKDVRLSTESLEHHLALEASKSPLSTNFSDVPERGLRGRVFPMMQTLEFEADPLLNSAGAVRVLERGKLIHITREYLDERESVDEKLAKQDAFLHSRITWPTPNRKTSKPQVEPPEISIKSPPLWNVKPSPSLPRPRSLHSESSQSSSLLRGGKDDPLRKGLHPLAYEDYEQVPASSWSQSPAPSPAVQADPDVNPFFAEVSIDEDAFAEDPPAHDYSEDRQLEAIGVDRASSVVHVPLIHPLLSKPKRPPRFGSEGVKGKHGGLGDEVLPSIPKTSMQGRLAISNADKRTPIAILSILSPQVPYPSILSSSLMDLAPHLATTFYTAQQHSNLEKAVAGHSRRKYPPSDGFPLSGNHGAKHIPTSSLLSFVDKHEDRMSPSNTGSVTSASEYSSRSKYSPRSSVAGTPGVELMAHSAQDEQRTAATPGHDVVQETNDSYFHLTRRQMVNRTDSAPLPTLTSMNSRLSRGFPTASNKEPMQSLSFGMVQKPLTVREPRPVFSEVKEIMNASNTKPTPLPKIDESRGPLPGADEAILSNPQDMARADPTQDRDVSPSGGQSDLQEPPRRQAWQQTLGQGHERSSRIHKHTHTYGGDFKATNPSLPATTTELASMPLPSGGIGAIEPEFAFRPPTSKLLRIMIDTGATQEFIADPITGHITWANSKFLTYRNEPEAEIGRRPWDNIHPKDQRTFRKLWANALHTGDQVSHQMRLRRFDSQYRWFHVRIVPIKDKHGIITQWHGQAMDIHEQHIAEVDAARVKEKAASESKYRSLANSNPHIIFAASVPGGMTFANTQWLSYSGQGLDQALGFGFLDHVHPDDVLKCRFPALSSQSVLPHLLETPSALRGRLVRRSSAVSATEASDSTTVTDETVRANELDSPELEPLGTEAPTGTLKELIKDGVVKASTDGQGRPSIATEMRLRSKTGQYRWHLVQGSLIESVNFGQGDAQWIIACADISDQKHDEEKLKKANATLEQETTRKMQFLSTMSHEIRTPLNGVIGNLQFLLNSELNEYQSEWTFGAVAAARGMHELINDILDVSKAEAKMLKLYFDWFHVRSVIEDVFETLSSKADEKRLDLCYAVSEDVPSQVKGDGGRIRQVLLNLVGNAIKFTQKGEIFVECKVPTGSDLESSSKLGKYDIYLLFNVVDTGSGFTQEDAKILFQPYSQIDNSNTRSNGGTGLGLLLCKQMVELHGGRISATSVPGMGSTFTFFARFKLPTLADHPTVEKSALSRTNSSISSAAEIPHRTVYAAGHHSLFQPSLTESPGPLVAAESELSQESPLIQSSGSSNPSINSVLVHRSTNSSATSIDKDETATSIKLTLPMDALGAGANGRDPQSLISIGPMKVLNVPEESPSSPSVDPSVLPLGEPESFHPPMYSILIVCPQENTRRTTQDHIQQILPKSIPAQITSSNDIAASQSMITGDDPITFTHVVLVLREPEQVIVFLHRILNSVSHPHTCVVIVTDQAQKQQIKSGAPDYDYTQLEVDRRVRFLLKPAKPPKFASIFDPKGENALSRDQSRATAREAIDVQRVAFATFKEALGHKGIKVLAVEDNSVNMQMLTHFLGKICFLDVEKAWDGQQCLDKVFAQGPLYYQVIICDIQMPIKDGYVTCREIRKWEEDQKYPPVPIIALSANIMSEGRRDSAAAGFTNYTTKPVDWKVLGDMIMDLINPDIPHVLLRDRPVEAQSAPSNQ</sequence>
<feature type="region of interest" description="Disordered" evidence="8">
    <location>
        <begin position="934"/>
        <end position="997"/>
    </location>
</feature>
<feature type="domain" description="Histidine kinase" evidence="9">
    <location>
        <begin position="1822"/>
        <end position="2052"/>
    </location>
</feature>
<dbReference type="CDD" id="cd17546">
    <property type="entry name" value="REC_hyHK_CKI1_RcsC-like"/>
    <property type="match status" value="1"/>
</dbReference>
<keyword evidence="4 7" id="KW-0597">Phosphoprotein</keyword>
<keyword evidence="5" id="KW-0808">Transferase</keyword>
<dbReference type="EMBL" id="FWEW01001638">
    <property type="protein sequence ID" value="SLM37501.1"/>
    <property type="molecule type" value="Genomic_DNA"/>
</dbReference>
<dbReference type="Pfam" id="PF08569">
    <property type="entry name" value="Mo25"/>
    <property type="match status" value="1"/>
</dbReference>
<evidence type="ECO:0000256" key="5">
    <source>
        <dbReference type="ARBA" id="ARBA00022679"/>
    </source>
</evidence>
<dbReference type="PROSITE" id="PS50112">
    <property type="entry name" value="PAS"/>
    <property type="match status" value="1"/>
</dbReference>
<dbReference type="Pfam" id="PF02518">
    <property type="entry name" value="HATPase_c"/>
    <property type="match status" value="1"/>
</dbReference>
<dbReference type="InterPro" id="IPR011006">
    <property type="entry name" value="CheY-like_superfamily"/>
</dbReference>
<dbReference type="EC" id="2.7.13.3" evidence="3"/>
<dbReference type="SMART" id="SM00086">
    <property type="entry name" value="PAC"/>
    <property type="match status" value="2"/>
</dbReference>
<dbReference type="InterPro" id="IPR001610">
    <property type="entry name" value="PAC"/>
</dbReference>
<organism evidence="13 14">
    <name type="scientific">Lasallia pustulata</name>
    <dbReference type="NCBI Taxonomy" id="136370"/>
    <lineage>
        <taxon>Eukaryota</taxon>
        <taxon>Fungi</taxon>
        <taxon>Dikarya</taxon>
        <taxon>Ascomycota</taxon>
        <taxon>Pezizomycotina</taxon>
        <taxon>Lecanoromycetes</taxon>
        <taxon>OSLEUM clade</taxon>
        <taxon>Umbilicariomycetidae</taxon>
        <taxon>Umbilicariales</taxon>
        <taxon>Umbilicariaceae</taxon>
        <taxon>Lasallia</taxon>
    </lineage>
</organism>
<name>A0A1W5D381_9LECA</name>
<dbReference type="PANTHER" id="PTHR43047:SF74">
    <property type="entry name" value="HISTIDINE KINASE-RELATED"/>
    <property type="match status" value="1"/>
</dbReference>
<feature type="region of interest" description="Disordered" evidence="8">
    <location>
        <begin position="389"/>
        <end position="471"/>
    </location>
</feature>
<dbReference type="SUPFAM" id="SSF55874">
    <property type="entry name" value="ATPase domain of HSP90 chaperone/DNA topoisomerase II/histidine kinase"/>
    <property type="match status" value="1"/>
</dbReference>
<feature type="region of interest" description="Disordered" evidence="8">
    <location>
        <begin position="555"/>
        <end position="580"/>
    </location>
</feature>
<dbReference type="InterPro" id="IPR001789">
    <property type="entry name" value="Sig_transdc_resp-reg_receiver"/>
</dbReference>
<dbReference type="InterPro" id="IPR013878">
    <property type="entry name" value="Mo25"/>
</dbReference>
<dbReference type="Pfam" id="PF00072">
    <property type="entry name" value="Response_reg"/>
    <property type="match status" value="1"/>
</dbReference>